<accession>A0A518GAD1</accession>
<evidence type="ECO:0000256" key="1">
    <source>
        <dbReference type="ARBA" id="ARBA00005564"/>
    </source>
</evidence>
<dbReference type="FunFam" id="2.130.10.10:FF:000306">
    <property type="entry name" value="3-carboxymuconate cyclase"/>
    <property type="match status" value="1"/>
</dbReference>
<protein>
    <submittedName>
        <fullName evidence="3">6-phosphogluconolactonase</fullName>
        <ecNumber evidence="3">3.1.1.31</ecNumber>
    </submittedName>
</protein>
<dbReference type="InterPro" id="IPR019405">
    <property type="entry name" value="Lactonase_7-beta_prop"/>
</dbReference>
<dbReference type="GO" id="GO:0005829">
    <property type="term" value="C:cytosol"/>
    <property type="evidence" value="ECO:0007669"/>
    <property type="project" value="TreeGrafter"/>
</dbReference>
<dbReference type="InterPro" id="IPR050282">
    <property type="entry name" value="Cycloisomerase_2"/>
</dbReference>
<evidence type="ECO:0000313" key="4">
    <source>
        <dbReference type="Proteomes" id="UP000318017"/>
    </source>
</evidence>
<dbReference type="PANTHER" id="PTHR30344">
    <property type="entry name" value="6-PHOSPHOGLUCONOLACTONASE-RELATED"/>
    <property type="match status" value="1"/>
</dbReference>
<dbReference type="InterPro" id="IPR015943">
    <property type="entry name" value="WD40/YVTN_repeat-like_dom_sf"/>
</dbReference>
<dbReference type="Proteomes" id="UP000318017">
    <property type="component" value="Chromosome"/>
</dbReference>
<dbReference type="KEGG" id="ahel:Q31a_38450"/>
<evidence type="ECO:0000256" key="2">
    <source>
        <dbReference type="ARBA" id="ARBA00022526"/>
    </source>
</evidence>
<keyword evidence="3" id="KW-0378">Hydrolase</keyword>
<dbReference type="EC" id="3.1.1.31" evidence="3"/>
<dbReference type="PANTHER" id="PTHR30344:SF1">
    <property type="entry name" value="6-PHOSPHOGLUCONOLACTONASE"/>
    <property type="match status" value="1"/>
</dbReference>
<reference evidence="3 4" key="1">
    <citation type="submission" date="2019-02" db="EMBL/GenBank/DDBJ databases">
        <title>Deep-cultivation of Planctomycetes and their phenomic and genomic characterization uncovers novel biology.</title>
        <authorList>
            <person name="Wiegand S."/>
            <person name="Jogler M."/>
            <person name="Boedeker C."/>
            <person name="Pinto D."/>
            <person name="Vollmers J."/>
            <person name="Rivas-Marin E."/>
            <person name="Kohn T."/>
            <person name="Peeters S.H."/>
            <person name="Heuer A."/>
            <person name="Rast P."/>
            <person name="Oberbeckmann S."/>
            <person name="Bunk B."/>
            <person name="Jeske O."/>
            <person name="Meyerdierks A."/>
            <person name="Storesund J.E."/>
            <person name="Kallscheuer N."/>
            <person name="Luecker S."/>
            <person name="Lage O.M."/>
            <person name="Pohl T."/>
            <person name="Merkel B.J."/>
            <person name="Hornburger P."/>
            <person name="Mueller R.-W."/>
            <person name="Bruemmer F."/>
            <person name="Labrenz M."/>
            <person name="Spormann A.M."/>
            <person name="Op den Camp H."/>
            <person name="Overmann J."/>
            <person name="Amann R."/>
            <person name="Jetten M.S.M."/>
            <person name="Mascher T."/>
            <person name="Medema M.H."/>
            <person name="Devos D.P."/>
            <person name="Kaster A.-K."/>
            <person name="Ovreas L."/>
            <person name="Rohde M."/>
            <person name="Galperin M.Y."/>
            <person name="Jogler C."/>
        </authorList>
    </citation>
    <scope>NUCLEOTIDE SEQUENCE [LARGE SCALE GENOMIC DNA]</scope>
    <source>
        <strain evidence="3 4">Q31a</strain>
    </source>
</reference>
<keyword evidence="2" id="KW-0119">Carbohydrate metabolism</keyword>
<keyword evidence="2" id="KW-0313">Glucose metabolism</keyword>
<gene>
    <name evidence="3" type="primary">pgl_3</name>
    <name evidence="3" type="ORF">Q31a_38450</name>
</gene>
<keyword evidence="4" id="KW-1185">Reference proteome</keyword>
<dbReference type="GO" id="GO:0017057">
    <property type="term" value="F:6-phosphogluconolactonase activity"/>
    <property type="evidence" value="ECO:0007669"/>
    <property type="project" value="UniProtKB-EC"/>
</dbReference>
<organism evidence="3 4">
    <name type="scientific">Aureliella helgolandensis</name>
    <dbReference type="NCBI Taxonomy" id="2527968"/>
    <lineage>
        <taxon>Bacteria</taxon>
        <taxon>Pseudomonadati</taxon>
        <taxon>Planctomycetota</taxon>
        <taxon>Planctomycetia</taxon>
        <taxon>Pirellulales</taxon>
        <taxon>Pirellulaceae</taxon>
        <taxon>Aureliella</taxon>
    </lineage>
</organism>
<dbReference type="Pfam" id="PF10282">
    <property type="entry name" value="Lactonase"/>
    <property type="match status" value="1"/>
</dbReference>
<dbReference type="EMBL" id="CP036298">
    <property type="protein sequence ID" value="QDV25519.1"/>
    <property type="molecule type" value="Genomic_DNA"/>
</dbReference>
<proteinExistence type="inferred from homology"/>
<evidence type="ECO:0000313" key="3">
    <source>
        <dbReference type="EMBL" id="QDV25519.1"/>
    </source>
</evidence>
<dbReference type="Gene3D" id="2.130.10.10">
    <property type="entry name" value="YVTN repeat-like/Quinoprotein amine dehydrogenase"/>
    <property type="match status" value="1"/>
</dbReference>
<dbReference type="GO" id="GO:0006006">
    <property type="term" value="P:glucose metabolic process"/>
    <property type="evidence" value="ECO:0007669"/>
    <property type="project" value="UniProtKB-KW"/>
</dbReference>
<sequence>MFPRLCVTPRVDEIRYTDGSSDSALPERLFCVRAPSSLRTCDRSRPMHPFQPTRLQPTRRNFLATALAASGTISAARKPALAQDTPPHGPLIAYVGTFSSPLRDTLPTQVDLPPGNGRGIHRFAVDRETGALTATGEFELGTSPSCLAVDASGTRLYSANETDRVGDERFGTISAFRIDAQDGNLQHLNTQTSGGAGPTYVSLHPNGKFLFVANYFGGSVAVLPILDDGSLGPAVDVKQDEGTIGPTTATHAPPGSFAISGHDRTHAHMIQTDPSGQFVLHADLGLDKIFLWKFDAQTGQLSANAPAFVELPPGDGPRHFHFHPNGNWLYSIQEEGSTLVLFDFDQQAGRLTPRQTISTLPSGFAGSNFCSEILVSHDGKFVYAGNRLHDSISTFSVGPEGELTLVSNVWTRGNYPRSFSFDPTGAFLYCCNQRADNVTVFKVNRQTGQLAFTGHYTPVGNPSMITFLDLSGS</sequence>
<dbReference type="SUPFAM" id="SSF51004">
    <property type="entry name" value="C-terminal (heme d1) domain of cytochrome cd1-nitrite reductase"/>
    <property type="match status" value="1"/>
</dbReference>
<dbReference type="AlphaFoldDB" id="A0A518GAD1"/>
<name>A0A518GAD1_9BACT</name>
<dbReference type="InterPro" id="IPR011048">
    <property type="entry name" value="Haem_d1_sf"/>
</dbReference>
<comment type="similarity">
    <text evidence="1">Belongs to the cycloisomerase 2 family.</text>
</comment>